<dbReference type="RefSeq" id="WP_179169929.1">
    <property type="nucleotide sequence ID" value="NZ_CP058529.1"/>
</dbReference>
<reference evidence="1 2" key="1">
    <citation type="submission" date="2020-07" db="EMBL/GenBank/DDBJ databases">
        <title>Gai3-2, isolated from salt lake.</title>
        <authorList>
            <person name="Cui H."/>
            <person name="Shi X."/>
        </authorList>
    </citation>
    <scope>NUCLEOTIDE SEQUENCE [LARGE SCALE GENOMIC DNA]</scope>
    <source>
        <strain evidence="1 2">Gai3-2</strain>
    </source>
</reference>
<dbReference type="EMBL" id="CP058529">
    <property type="protein sequence ID" value="QLG28354.1"/>
    <property type="molecule type" value="Genomic_DNA"/>
</dbReference>
<proteinExistence type="predicted"/>
<dbReference type="GeneID" id="56029708"/>
<evidence type="ECO:0000313" key="2">
    <source>
        <dbReference type="Proteomes" id="UP000509750"/>
    </source>
</evidence>
<protein>
    <submittedName>
        <fullName evidence="1">Uncharacterized protein</fullName>
    </submittedName>
</protein>
<gene>
    <name evidence="1" type="ORF">HUG10_12705</name>
</gene>
<evidence type="ECO:0000313" key="1">
    <source>
        <dbReference type="EMBL" id="QLG28354.1"/>
    </source>
</evidence>
<dbReference type="OrthoDB" id="225412at2157"/>
<organism evidence="1 2">
    <name type="scientific">Halorarum halophilum</name>
    <dbReference type="NCBI Taxonomy" id="2743090"/>
    <lineage>
        <taxon>Archaea</taxon>
        <taxon>Methanobacteriati</taxon>
        <taxon>Methanobacteriota</taxon>
        <taxon>Stenosarchaea group</taxon>
        <taxon>Halobacteria</taxon>
        <taxon>Halobacteriales</taxon>
        <taxon>Haloferacaceae</taxon>
        <taxon>Halorarum</taxon>
    </lineage>
</organism>
<accession>A0A7D5K8P1</accession>
<dbReference type="Proteomes" id="UP000509750">
    <property type="component" value="Chromosome"/>
</dbReference>
<dbReference type="AlphaFoldDB" id="A0A7D5K8P1"/>
<sequence length="61" mass="6221">MTLQSVQTALTLYGAGTLTKEQAASRAGVTPERFAALCERFGVGTTESDVAADSPCPASAD</sequence>
<dbReference type="InterPro" id="IPR055741">
    <property type="entry name" value="DUF7317"/>
</dbReference>
<keyword evidence="2" id="KW-1185">Reference proteome</keyword>
<dbReference type="KEGG" id="halg:HUG10_12705"/>
<name>A0A7D5K8P1_9EURY</name>
<dbReference type="Pfam" id="PF24001">
    <property type="entry name" value="DUF7317"/>
    <property type="match status" value="1"/>
</dbReference>